<feature type="transmembrane region" description="Helical" evidence="1">
    <location>
        <begin position="35"/>
        <end position="53"/>
    </location>
</feature>
<keyword evidence="1" id="KW-0472">Membrane</keyword>
<dbReference type="EMBL" id="RCHD01000020">
    <property type="protein sequence ID" value="RLL35098.1"/>
    <property type="molecule type" value="Genomic_DNA"/>
</dbReference>
<dbReference type="RefSeq" id="WP_106984051.1">
    <property type="nucleotide sequence ID" value="NZ_CP035934.2"/>
</dbReference>
<dbReference type="AlphaFoldDB" id="A0A3A8G6V9"/>
<accession>A0A3A8G6V9</accession>
<dbReference type="EMBL" id="RAXZ01000003">
    <property type="protein sequence ID" value="RKG54802.1"/>
    <property type="molecule type" value="Genomic_DNA"/>
</dbReference>
<evidence type="ECO:0000313" key="7">
    <source>
        <dbReference type="Proteomes" id="UP000281084"/>
    </source>
</evidence>
<protein>
    <submittedName>
        <fullName evidence="2">Uncharacterized protein</fullName>
    </submittedName>
</protein>
<organism evidence="2 7">
    <name type="scientific">Acinetobacter cumulans</name>
    <dbReference type="NCBI Taxonomy" id="2136182"/>
    <lineage>
        <taxon>Bacteria</taxon>
        <taxon>Pseudomonadati</taxon>
        <taxon>Pseudomonadota</taxon>
        <taxon>Gammaproteobacteria</taxon>
        <taxon>Moraxellales</taxon>
        <taxon>Moraxellaceae</taxon>
        <taxon>Acinetobacter</taxon>
    </lineage>
</organism>
<proteinExistence type="predicted"/>
<dbReference type="EMBL" id="RCHE01000013">
    <property type="protein sequence ID" value="RLL47247.1"/>
    <property type="molecule type" value="Genomic_DNA"/>
</dbReference>
<comment type="caution">
    <text evidence="2">The sequence shown here is derived from an EMBL/GenBank/DDBJ whole genome shotgun (WGS) entry which is preliminary data.</text>
</comment>
<keyword evidence="1" id="KW-1133">Transmembrane helix</keyword>
<reference evidence="5 6" key="1">
    <citation type="submission" date="2018-09" db="EMBL/GenBank/DDBJ databases">
        <title>The draft genome of Acinetobacter sp. strains.</title>
        <authorList>
            <person name="Qin J."/>
            <person name="Feng Y."/>
            <person name="Zong Z."/>
        </authorList>
    </citation>
    <scope>NUCLEOTIDE SEQUENCE [LARGE SCALE GENOMIC DNA]</scope>
    <source>
        <strain evidence="4 6">WCHAc060001</strain>
        <strain evidence="3 5">WCHAc060003</strain>
    </source>
</reference>
<keyword evidence="6" id="KW-1185">Reference proteome</keyword>
<dbReference type="Proteomes" id="UP000273105">
    <property type="component" value="Unassembled WGS sequence"/>
</dbReference>
<name>A0A3A8G6V9_9GAMM</name>
<feature type="transmembrane region" description="Helical" evidence="1">
    <location>
        <begin position="12"/>
        <end position="29"/>
    </location>
</feature>
<evidence type="ECO:0000313" key="2">
    <source>
        <dbReference type="EMBL" id="RKG54802.1"/>
    </source>
</evidence>
<reference evidence="2 7" key="2">
    <citation type="submission" date="2018-09" db="EMBL/GenBank/DDBJ databases">
        <title>The draft genome of Acinetobacter spp. strains.</title>
        <authorList>
            <person name="Qin J."/>
            <person name="Feng Y."/>
            <person name="Zong Z."/>
        </authorList>
    </citation>
    <scope>NUCLEOTIDE SEQUENCE [LARGE SCALE GENOMIC DNA]</scope>
    <source>
        <strain evidence="2 7">WCHAc060002</strain>
    </source>
</reference>
<sequence>MDKRHFQLKPSLIALVFQFAIFAVLMTLLYQVLAIWLWCVFLLLGLVIYALFYRRRPNISALEYLDGRDWTLTKYGQPQRVQISHIIDHQVYIVVYFQHARTKPMIIWCDQVAFKQWKSLKVLAKMI</sequence>
<evidence type="ECO:0000313" key="5">
    <source>
        <dbReference type="Proteomes" id="UP000267166"/>
    </source>
</evidence>
<evidence type="ECO:0000313" key="6">
    <source>
        <dbReference type="Proteomes" id="UP000273105"/>
    </source>
</evidence>
<accession>A0A498D7N4</accession>
<evidence type="ECO:0000313" key="3">
    <source>
        <dbReference type="EMBL" id="RLL35098.1"/>
    </source>
</evidence>
<keyword evidence="1" id="KW-0812">Transmembrane</keyword>
<gene>
    <name evidence="2" type="ORF">D7V64_04310</name>
    <name evidence="4" type="ORF">D9K79_07405</name>
    <name evidence="3" type="ORF">D9K80_09650</name>
</gene>
<evidence type="ECO:0000313" key="4">
    <source>
        <dbReference type="EMBL" id="RLL47247.1"/>
    </source>
</evidence>
<dbReference type="Proteomes" id="UP000281084">
    <property type="component" value="Unassembled WGS sequence"/>
</dbReference>
<evidence type="ECO:0000256" key="1">
    <source>
        <dbReference type="SAM" id="Phobius"/>
    </source>
</evidence>
<dbReference type="Proteomes" id="UP000267166">
    <property type="component" value="Unassembled WGS sequence"/>
</dbReference>